<accession>A0A9Q0PRQ9</accession>
<feature type="compositionally biased region" description="Polar residues" evidence="1">
    <location>
        <begin position="225"/>
        <end position="256"/>
    </location>
</feature>
<protein>
    <recommendedName>
        <fullName evidence="4">DUF4283 domain-containing protein</fullName>
    </recommendedName>
</protein>
<dbReference type="SUPFAM" id="SSF56219">
    <property type="entry name" value="DNase I-like"/>
    <property type="match status" value="1"/>
</dbReference>
<comment type="caution">
    <text evidence="2">The sequence shown here is derived from an EMBL/GenBank/DDBJ whole genome shotgun (WGS) entry which is preliminary data.</text>
</comment>
<sequence>MVISSKPKMYSRADKVKITEASTRFTTPSLELKQATSLKSRPTCSQRTPSNGTDQMHAILERGPWMFGGKTMILQQWHPQFIFDKNRISKLPVWIRLHGLPFSLWSRKGLSAVASMVGRPLSCDESTFCCTRLDYARVCVELDASLPLVTKFDIKTDLFKEPLHLEVEYEWQPPRCGKCHLFGHVCSEDKGNTVTKPAENGNLVPALDGRNLHERDERQPPRQPSLGQKPQDNKQPQKTHTKITQDSNSTSLSQTIVHHKKGRIEEDSTMEQKNQETTPTSKEDEERVRKGKMQVEVFPIGTVNESVSLQSKETYVEEEVSEATTTSGGNTEDGDWSPFIKLELDKWNVISNASETKAARIIIGWDHEIYNVQCIHSNPQWMTCSVTSIQPGLDIVVTFVYGANTPVERQDVWNYLQVQYRGFQRQPWVLMGDFNATLRASDRGSSTLGTMVKGRIT</sequence>
<dbReference type="PANTHER" id="PTHR31286:SF99">
    <property type="entry name" value="DUF4283 DOMAIN-CONTAINING PROTEIN"/>
    <property type="match status" value="1"/>
</dbReference>
<dbReference type="PANTHER" id="PTHR31286">
    <property type="entry name" value="GLYCINE-RICH CELL WALL STRUCTURAL PROTEIN 1.8-LIKE"/>
    <property type="match status" value="1"/>
</dbReference>
<reference evidence="2" key="2">
    <citation type="journal article" date="2023" name="Int. J. Mol. Sci.">
        <title>De Novo Assembly and Annotation of 11 Diverse Shrub Willow (Salix) Genomes Reveals Novel Gene Organization in Sex-Linked Regions.</title>
        <authorList>
            <person name="Hyden B."/>
            <person name="Feng K."/>
            <person name="Yates T.B."/>
            <person name="Jawdy S."/>
            <person name="Cereghino C."/>
            <person name="Smart L.B."/>
            <person name="Muchero W."/>
        </authorList>
    </citation>
    <scope>NUCLEOTIDE SEQUENCE [LARGE SCALE GENOMIC DNA]</scope>
    <source>
        <tissue evidence="2">Shoot tip</tissue>
    </source>
</reference>
<gene>
    <name evidence="2" type="ORF">OIU85_004038</name>
</gene>
<evidence type="ECO:0000313" key="3">
    <source>
        <dbReference type="Proteomes" id="UP001151529"/>
    </source>
</evidence>
<proteinExistence type="predicted"/>
<evidence type="ECO:0000313" key="2">
    <source>
        <dbReference type="EMBL" id="KAJ6693234.1"/>
    </source>
</evidence>
<evidence type="ECO:0000256" key="1">
    <source>
        <dbReference type="SAM" id="MobiDB-lite"/>
    </source>
</evidence>
<evidence type="ECO:0008006" key="4">
    <source>
        <dbReference type="Google" id="ProtNLM"/>
    </source>
</evidence>
<dbReference type="AlphaFoldDB" id="A0A9Q0PRQ9"/>
<dbReference type="OrthoDB" id="851886at2759"/>
<keyword evidence="3" id="KW-1185">Reference proteome</keyword>
<dbReference type="EMBL" id="JAPFFL010000011">
    <property type="protein sequence ID" value="KAJ6693234.1"/>
    <property type="molecule type" value="Genomic_DNA"/>
</dbReference>
<feature type="region of interest" description="Disordered" evidence="1">
    <location>
        <begin position="214"/>
        <end position="289"/>
    </location>
</feature>
<reference evidence="2" key="1">
    <citation type="submission" date="2022-11" db="EMBL/GenBank/DDBJ databases">
        <authorList>
            <person name="Hyden B.L."/>
            <person name="Feng K."/>
            <person name="Yates T."/>
            <person name="Jawdy S."/>
            <person name="Smart L.B."/>
            <person name="Muchero W."/>
        </authorList>
    </citation>
    <scope>NUCLEOTIDE SEQUENCE</scope>
    <source>
        <tissue evidence="2">Shoot tip</tissue>
    </source>
</reference>
<dbReference type="Gene3D" id="3.60.10.10">
    <property type="entry name" value="Endonuclease/exonuclease/phosphatase"/>
    <property type="match status" value="1"/>
</dbReference>
<name>A0A9Q0PRQ9_SALVM</name>
<dbReference type="InterPro" id="IPR040256">
    <property type="entry name" value="At4g02000-like"/>
</dbReference>
<dbReference type="InterPro" id="IPR036691">
    <property type="entry name" value="Endo/exonu/phosph_ase_sf"/>
</dbReference>
<organism evidence="2 3">
    <name type="scientific">Salix viminalis</name>
    <name type="common">Common osier</name>
    <name type="synonym">Basket willow</name>
    <dbReference type="NCBI Taxonomy" id="40686"/>
    <lineage>
        <taxon>Eukaryota</taxon>
        <taxon>Viridiplantae</taxon>
        <taxon>Streptophyta</taxon>
        <taxon>Embryophyta</taxon>
        <taxon>Tracheophyta</taxon>
        <taxon>Spermatophyta</taxon>
        <taxon>Magnoliopsida</taxon>
        <taxon>eudicotyledons</taxon>
        <taxon>Gunneridae</taxon>
        <taxon>Pentapetalae</taxon>
        <taxon>rosids</taxon>
        <taxon>fabids</taxon>
        <taxon>Malpighiales</taxon>
        <taxon>Salicaceae</taxon>
        <taxon>Saliceae</taxon>
        <taxon>Salix</taxon>
    </lineage>
</organism>
<dbReference type="Proteomes" id="UP001151529">
    <property type="component" value="Chromosome 13"/>
</dbReference>
<feature type="compositionally biased region" description="Polar residues" evidence="1">
    <location>
        <begin position="271"/>
        <end position="280"/>
    </location>
</feature>